<evidence type="ECO:0000256" key="1">
    <source>
        <dbReference type="ARBA" id="ARBA00022465"/>
    </source>
</evidence>
<feature type="transmembrane region" description="Helical" evidence="3">
    <location>
        <begin position="458"/>
        <end position="480"/>
    </location>
</feature>
<dbReference type="NCBIfam" id="TIGR01760">
    <property type="entry name" value="tape_meas_TP901"/>
    <property type="match status" value="1"/>
</dbReference>
<keyword evidence="3" id="KW-0812">Transmembrane</keyword>
<keyword evidence="3" id="KW-0472">Membrane</keyword>
<evidence type="ECO:0000259" key="4">
    <source>
        <dbReference type="Pfam" id="PF10145"/>
    </source>
</evidence>
<keyword evidence="3" id="KW-1133">Transmembrane helix</keyword>
<name>A0A0A0YSZ0_9CAUD</name>
<sequence length="609" mass="64500">MANTIRIPTEFTAVDRFSRVVEQMTRGVSRFSNTSSAAIERFNTKANNVANKMAIAGTAILAPMGVAVNDAIKFEDKMADVAKTTSLNTDESEKYGKAILEMSKNTRTSISQLQDIGVVAGTIGVAKEELEAFTKAGNEFAIALGSDFGSTEFAVEQVAKLKNLFKETRGIDIATSMTKAGSAINEVSNSAGSAKNINDFMLRIGALPDAMKPTIQQSAALGGFLEDAGLSAEIAAGGFSNLILVAGKNMTGFARQMGMTVESANKLYQTDPTKFATTFSKSLNKLKPRELAMTLNQLKIGSQETIKVVGALGSGYEKLEKVQGISNKAFADGTSISAEASKKNNTMAGKIEMAKNNMEALSIVIGTQLAPILTKIIDKIMPIITAIGDWIAKNPELTEAIAYLGMILLGAAGAIKGVTMAMELFNLVASLNPVSLIVIAIAILIALIAVVITKWDSWGAALSLFLGPVGLIIGAFKSVYDHWESIKTAFKTEGILGGLKRIGQVILDAILKPLQQLFEMIGLDSWSDSLKKLRTDMNLVTQGEMKAALESPESKQAKASAKATVNGEVNVNVSAKNGTNADATTQNKGGIPVKLSPTQGAFGYKAPFQ</sequence>
<dbReference type="Pfam" id="PF10145">
    <property type="entry name" value="PhageMin_Tail"/>
    <property type="match status" value="1"/>
</dbReference>
<evidence type="ECO:0000313" key="5">
    <source>
        <dbReference type="EMBL" id="AIX11884.1"/>
    </source>
</evidence>
<feature type="transmembrane region" description="Helical" evidence="3">
    <location>
        <begin position="400"/>
        <end position="419"/>
    </location>
</feature>
<dbReference type="OrthoDB" id="30474at10239"/>
<evidence type="ECO:0000256" key="2">
    <source>
        <dbReference type="ARBA" id="ARBA00022612"/>
    </source>
</evidence>
<keyword evidence="1" id="KW-1245">Viral tail assembly</keyword>
<keyword evidence="6" id="KW-1185">Reference proteome</keyword>
<evidence type="ECO:0000313" key="6">
    <source>
        <dbReference type="Proteomes" id="UP000030329"/>
    </source>
</evidence>
<protein>
    <recommendedName>
        <fullName evidence="4">Phage tail tape measure protein domain-containing protein</fullName>
    </recommendedName>
</protein>
<feature type="transmembrane region" description="Helical" evidence="3">
    <location>
        <begin position="431"/>
        <end position="452"/>
    </location>
</feature>
<organism evidence="5 6">
    <name type="scientific">Flavobacterium phage FCL-2</name>
    <dbReference type="NCBI Taxonomy" id="908819"/>
    <lineage>
        <taxon>Viruses</taxon>
        <taxon>Duplodnaviria</taxon>
        <taxon>Heunggongvirae</taxon>
        <taxon>Uroviricota</taxon>
        <taxon>Caudoviricetes</taxon>
        <taxon>Ficleduovirus</taxon>
        <taxon>Ficleduovirus FCL2</taxon>
    </lineage>
</organism>
<dbReference type="GO" id="GO:0098003">
    <property type="term" value="P:viral tail assembly"/>
    <property type="evidence" value="ECO:0007669"/>
    <property type="project" value="UniProtKB-KW"/>
</dbReference>
<accession>A0A0A0YSZ0</accession>
<dbReference type="EMBL" id="KM873719">
    <property type="protein sequence ID" value="AIX11884.1"/>
    <property type="molecule type" value="Genomic_DNA"/>
</dbReference>
<reference evidence="5 6" key="1">
    <citation type="journal article" date="2015" name="Front. Microbiol.">
        <title>The use of phage FCL-2 as an alternative to chemotherapy against columnaris disease in aquaculture.</title>
        <authorList>
            <person name="Laanto E."/>
            <person name="Bamford J.K."/>
            <person name="Ravantti J.J."/>
            <person name="Sundberg L.R."/>
        </authorList>
    </citation>
    <scope>NUCLEOTIDE SEQUENCE [LARGE SCALE GENOMIC DNA]</scope>
</reference>
<dbReference type="Proteomes" id="UP000030329">
    <property type="component" value="Segment"/>
</dbReference>
<keyword evidence="2" id="KW-1188">Viral release from host cell</keyword>
<feature type="domain" description="Phage tail tape measure protein" evidence="4">
    <location>
        <begin position="97"/>
        <end position="298"/>
    </location>
</feature>
<evidence type="ECO:0000256" key="3">
    <source>
        <dbReference type="SAM" id="Phobius"/>
    </source>
</evidence>
<dbReference type="RefSeq" id="YP_009140530.1">
    <property type="nucleotide sequence ID" value="NC_027125.1"/>
</dbReference>
<proteinExistence type="predicted"/>
<dbReference type="PANTHER" id="PTHR37813:SF1">
    <property type="entry name" value="FELS-2 PROPHAGE PROTEIN"/>
    <property type="match status" value="1"/>
</dbReference>
<dbReference type="PANTHER" id="PTHR37813">
    <property type="entry name" value="FELS-2 PROPHAGE PROTEIN"/>
    <property type="match status" value="1"/>
</dbReference>
<dbReference type="KEGG" id="vg:24405098"/>
<dbReference type="InterPro" id="IPR010090">
    <property type="entry name" value="Phage_tape_meas"/>
</dbReference>
<dbReference type="GeneID" id="24405098"/>